<organism evidence="2 3">
    <name type="scientific">Aspergillus calidoustus</name>
    <dbReference type="NCBI Taxonomy" id="454130"/>
    <lineage>
        <taxon>Eukaryota</taxon>
        <taxon>Fungi</taxon>
        <taxon>Dikarya</taxon>
        <taxon>Ascomycota</taxon>
        <taxon>Pezizomycotina</taxon>
        <taxon>Eurotiomycetes</taxon>
        <taxon>Eurotiomycetidae</taxon>
        <taxon>Eurotiales</taxon>
        <taxon>Aspergillaceae</taxon>
        <taxon>Aspergillus</taxon>
        <taxon>Aspergillus subgen. Nidulantes</taxon>
    </lineage>
</organism>
<evidence type="ECO:0000313" key="3">
    <source>
        <dbReference type="Proteomes" id="UP000054771"/>
    </source>
</evidence>
<dbReference type="OMA" id="SEAHIWR"/>
<reference evidence="3" key="1">
    <citation type="journal article" date="2016" name="Genome Announc.">
        <title>Draft genome sequences of fungus Aspergillus calidoustus.</title>
        <authorList>
            <person name="Horn F."/>
            <person name="Linde J."/>
            <person name="Mattern D.J."/>
            <person name="Walther G."/>
            <person name="Guthke R."/>
            <person name="Scherlach K."/>
            <person name="Martin K."/>
            <person name="Brakhage A.A."/>
            <person name="Petzke L."/>
            <person name="Valiante V."/>
        </authorList>
    </citation>
    <scope>NUCLEOTIDE SEQUENCE [LARGE SCALE GENOMIC DNA]</scope>
    <source>
        <strain evidence="3">SF006504</strain>
    </source>
</reference>
<gene>
    <name evidence="2" type="ORF">ASPCAL00065</name>
</gene>
<evidence type="ECO:0000313" key="2">
    <source>
        <dbReference type="EMBL" id="CEL00465.1"/>
    </source>
</evidence>
<keyword evidence="1" id="KW-0175">Coiled coil</keyword>
<protein>
    <submittedName>
        <fullName evidence="2">Uncharacterized protein</fullName>
    </submittedName>
</protein>
<dbReference type="OrthoDB" id="4156714at2759"/>
<dbReference type="Proteomes" id="UP000054771">
    <property type="component" value="Unassembled WGS sequence"/>
</dbReference>
<accession>A0A0U5FLU4</accession>
<keyword evidence="3" id="KW-1185">Reference proteome</keyword>
<dbReference type="AlphaFoldDB" id="A0A0U5FLU4"/>
<dbReference type="EMBL" id="CDMC01000001">
    <property type="protein sequence ID" value="CEL00465.1"/>
    <property type="molecule type" value="Genomic_DNA"/>
</dbReference>
<evidence type="ECO:0000256" key="1">
    <source>
        <dbReference type="SAM" id="Coils"/>
    </source>
</evidence>
<name>A0A0U5FLU4_ASPCI</name>
<proteinExistence type="predicted"/>
<sequence length="379" mass="42682">MVDRLRKKLLSAKNAYKSLGRETEAAYAECEKLGEQLKTANQSTHRLQRCLDGQEISSDMRISELENRTVALQSALQNTQREIDKLQNDVRVAQEGALQSMERENHICMEDREVREQLSKMSDRFIAWAKKHSIDDASALESVSETELNMIIQSLHGYYIQEKWPQLRSKLPSLFRKIPLLLVQASISNNILHTMFTNPFFLFPVGPDYTSCPSPSQMAKLYGMIKYGTLCALPGRTQNSGTGSIIPRLRDAFGLGLAMEFLDSPVGALLRPLDTEADKVSRVEGLAKLIHGAADLAFSLWMQRTAIECYGLGSMCVFSSKKTFMTPHHLHHLDDDDEILDGHRVVLVTQPLIVAWGDENGENYDSYKIWANGTVCVEE</sequence>
<feature type="coiled-coil region" evidence="1">
    <location>
        <begin position="62"/>
        <end position="96"/>
    </location>
</feature>